<organism evidence="2 3">
    <name type="scientific">Bacteroides uniformis</name>
    <dbReference type="NCBI Taxonomy" id="820"/>
    <lineage>
        <taxon>Bacteria</taxon>
        <taxon>Pseudomonadati</taxon>
        <taxon>Bacteroidota</taxon>
        <taxon>Bacteroidia</taxon>
        <taxon>Bacteroidales</taxon>
        <taxon>Bacteroidaceae</taxon>
        <taxon>Bacteroides</taxon>
    </lineage>
</organism>
<sequence length="397" mass="42770">MEQQSPKISGNLRGAAIGATLAMLPVAIFAVLAALEAIKDASEGFGKTIVVIQFIGCLIWAGSLTSAISGAKRLNIPTAGFGACITGALIGGILQLIFVFDEKLLYKFISLAEGETEALALITLVTVVANLPLAIGTLMLGKHISPLRGASVCYFILSVFPLVEVLLAKILIKKSYSYYYGFSASNTKTFLIITVLLLFILALICVINWWNAVSRASGIEEANEDTDNLAPQATYVEQPAAAPVQSSAPTQPQQNYSARPVSAITDEQKKILMGMSNQELTNVINNPSLYANPAFVEEAKKTLTKRQGWEIIKDYSDEQLLSIVHDNVQGFSAEVLDAASMELLARENATFINEVSSLTIPELQGILSNADSYYDGYIQLATRVLNERINNPGNAQA</sequence>
<feature type="transmembrane region" description="Helical" evidence="1">
    <location>
        <begin position="76"/>
        <end position="98"/>
    </location>
</feature>
<name>A0A1Q6IEV9_BACUN</name>
<dbReference type="EMBL" id="MNQU01000045">
    <property type="protein sequence ID" value="OKZ39389.1"/>
    <property type="molecule type" value="Genomic_DNA"/>
</dbReference>
<feature type="transmembrane region" description="Helical" evidence="1">
    <location>
        <begin position="190"/>
        <end position="210"/>
    </location>
</feature>
<evidence type="ECO:0000256" key="1">
    <source>
        <dbReference type="SAM" id="Phobius"/>
    </source>
</evidence>
<proteinExistence type="predicted"/>
<evidence type="ECO:0000313" key="2">
    <source>
        <dbReference type="EMBL" id="OKZ39389.1"/>
    </source>
</evidence>
<feature type="transmembrane region" description="Helical" evidence="1">
    <location>
        <begin position="152"/>
        <end position="170"/>
    </location>
</feature>
<dbReference type="Proteomes" id="UP000186549">
    <property type="component" value="Unassembled WGS sequence"/>
</dbReference>
<feature type="transmembrane region" description="Helical" evidence="1">
    <location>
        <begin position="44"/>
        <end position="64"/>
    </location>
</feature>
<keyword evidence="1" id="KW-0812">Transmembrane</keyword>
<keyword evidence="1" id="KW-1133">Transmembrane helix</keyword>
<keyword evidence="1" id="KW-0472">Membrane</keyword>
<evidence type="ECO:0008006" key="4">
    <source>
        <dbReference type="Google" id="ProtNLM"/>
    </source>
</evidence>
<feature type="transmembrane region" description="Helical" evidence="1">
    <location>
        <begin position="12"/>
        <end position="38"/>
    </location>
</feature>
<accession>A0A1Q6IEV9</accession>
<dbReference type="AlphaFoldDB" id="A0A1Q6IEV9"/>
<feature type="transmembrane region" description="Helical" evidence="1">
    <location>
        <begin position="118"/>
        <end position="140"/>
    </location>
</feature>
<protein>
    <recommendedName>
        <fullName evidence="4">Transmembrane protein</fullName>
    </recommendedName>
</protein>
<gene>
    <name evidence="2" type="ORF">BHV79_02130</name>
</gene>
<comment type="caution">
    <text evidence="2">The sequence shown here is derived from an EMBL/GenBank/DDBJ whole genome shotgun (WGS) entry which is preliminary data.</text>
</comment>
<reference evidence="2 3" key="1">
    <citation type="journal article" date="2016" name="Nat. Biotechnol.">
        <title>Measurement of bacterial replication rates in microbial communities.</title>
        <authorList>
            <person name="Brown C.T."/>
            <person name="Olm M.R."/>
            <person name="Thomas B.C."/>
            <person name="Banfield J.F."/>
        </authorList>
    </citation>
    <scope>NUCLEOTIDE SEQUENCE [LARGE SCALE GENOMIC DNA]</scope>
    <source>
        <strain evidence="2">45_41</strain>
    </source>
</reference>
<evidence type="ECO:0000313" key="3">
    <source>
        <dbReference type="Proteomes" id="UP000186549"/>
    </source>
</evidence>